<keyword evidence="2" id="KW-0732">Signal</keyword>
<evidence type="ECO:0000313" key="4">
    <source>
        <dbReference type="Proteomes" id="UP000027222"/>
    </source>
</evidence>
<dbReference type="HOGENOM" id="CLU_478206_0_0_1"/>
<sequence>MWSSGCKWRRLLLPLRLVLLLVPMLRYRKRRITIFIETVESQDETKAGDTSGGQPTDAGGTKVDDSSSLAPAPAAAGHAADDPSSNLNLALNANPIVFTIETKPSGWSSFFSSRSLMVETLGYRSSLVFSPVLIHFPMSFAFQSPEEVAAAAAIGHPNTPSIHELEGVSVKIRRSSSARPQLLGSEISRKVHIHHILVMIAAALQVPFNTRLPSACWTPTVYYVQDWEATVHAPRRDYLEDSPFSGTFVFGLCIEPTGDCKEIRLAAAPCCWNCALMKGHGVSFPLNVGHWLNNRINFRLSTLRVFPSYNLTSSCYGSTESELPCVPPPSACESPSGGGGGTNARTTHLIKFEVFLEQFAVPSIHLYEALEEQGCLFKVSKIGSLAILFHVPLVPMTAASAGTATAKRSLGSLCASDEEWQQFTVPSLGDFGTFEDDKDDTSRHSPEVVATSARSQLVLDLGYGAVERLFRRSYGRSRRTTGAHDAGDGVKRVRDVAGAGLVDLGDVMSVFDTRLRAADRCLHKNAAWTRSPLVLITYVLLIGRQTIINMNNLLYPTTGSDLQFSSRCDE</sequence>
<keyword evidence="4" id="KW-1185">Reference proteome</keyword>
<evidence type="ECO:0000256" key="1">
    <source>
        <dbReference type="SAM" id="MobiDB-lite"/>
    </source>
</evidence>
<evidence type="ECO:0000313" key="3">
    <source>
        <dbReference type="EMBL" id="KDR69522.1"/>
    </source>
</evidence>
<reference evidence="4" key="1">
    <citation type="journal article" date="2014" name="Proc. Natl. Acad. Sci. U.S.A.">
        <title>Extensive sampling of basidiomycete genomes demonstrates inadequacy of the white-rot/brown-rot paradigm for wood decay fungi.</title>
        <authorList>
            <person name="Riley R."/>
            <person name="Salamov A.A."/>
            <person name="Brown D.W."/>
            <person name="Nagy L.G."/>
            <person name="Floudas D."/>
            <person name="Held B.W."/>
            <person name="Levasseur A."/>
            <person name="Lombard V."/>
            <person name="Morin E."/>
            <person name="Otillar R."/>
            <person name="Lindquist E.A."/>
            <person name="Sun H."/>
            <person name="LaButti K.M."/>
            <person name="Schmutz J."/>
            <person name="Jabbour D."/>
            <person name="Luo H."/>
            <person name="Baker S.E."/>
            <person name="Pisabarro A.G."/>
            <person name="Walton J.D."/>
            <person name="Blanchette R.A."/>
            <person name="Henrissat B."/>
            <person name="Martin F."/>
            <person name="Cullen D."/>
            <person name="Hibbett D.S."/>
            <person name="Grigoriev I.V."/>
        </authorList>
    </citation>
    <scope>NUCLEOTIDE SEQUENCE [LARGE SCALE GENOMIC DNA]</scope>
    <source>
        <strain evidence="4">CBS 339.88</strain>
    </source>
</reference>
<dbReference type="Proteomes" id="UP000027222">
    <property type="component" value="Unassembled WGS sequence"/>
</dbReference>
<organism evidence="3 4">
    <name type="scientific">Galerina marginata (strain CBS 339.88)</name>
    <dbReference type="NCBI Taxonomy" id="685588"/>
    <lineage>
        <taxon>Eukaryota</taxon>
        <taxon>Fungi</taxon>
        <taxon>Dikarya</taxon>
        <taxon>Basidiomycota</taxon>
        <taxon>Agaricomycotina</taxon>
        <taxon>Agaricomycetes</taxon>
        <taxon>Agaricomycetidae</taxon>
        <taxon>Agaricales</taxon>
        <taxon>Agaricineae</taxon>
        <taxon>Strophariaceae</taxon>
        <taxon>Galerina</taxon>
    </lineage>
</organism>
<feature type="signal peptide" evidence="2">
    <location>
        <begin position="1"/>
        <end position="20"/>
    </location>
</feature>
<feature type="compositionally biased region" description="Low complexity" evidence="1">
    <location>
        <begin position="66"/>
        <end position="82"/>
    </location>
</feature>
<evidence type="ECO:0000256" key="2">
    <source>
        <dbReference type="SAM" id="SignalP"/>
    </source>
</evidence>
<feature type="region of interest" description="Disordered" evidence="1">
    <location>
        <begin position="43"/>
        <end position="82"/>
    </location>
</feature>
<feature type="chain" id="PRO_5001645751" evidence="2">
    <location>
        <begin position="21"/>
        <end position="570"/>
    </location>
</feature>
<name>A0A067SHP7_GALM3</name>
<dbReference type="EMBL" id="KL142402">
    <property type="protein sequence ID" value="KDR69522.1"/>
    <property type="molecule type" value="Genomic_DNA"/>
</dbReference>
<proteinExistence type="predicted"/>
<gene>
    <name evidence="3" type="ORF">GALMADRAFT_1352536</name>
</gene>
<protein>
    <submittedName>
        <fullName evidence="3">Uncharacterized protein</fullName>
    </submittedName>
</protein>
<accession>A0A067SHP7</accession>
<dbReference type="AlphaFoldDB" id="A0A067SHP7"/>